<dbReference type="PANTHER" id="PTHR23028">
    <property type="entry name" value="ACETYLTRANSFERASE"/>
    <property type="match status" value="1"/>
</dbReference>
<feature type="transmembrane region" description="Helical" evidence="1">
    <location>
        <begin position="12"/>
        <end position="45"/>
    </location>
</feature>
<dbReference type="EMBL" id="WUAV01000004">
    <property type="protein sequence ID" value="KAF1759735.1"/>
    <property type="molecule type" value="Genomic_DNA"/>
</dbReference>
<name>A0A6A5GYU1_CAERE</name>
<feature type="domain" description="Acyltransferase 3" evidence="2">
    <location>
        <begin position="4"/>
        <end position="331"/>
    </location>
</feature>
<feature type="transmembrane region" description="Helical" evidence="1">
    <location>
        <begin position="348"/>
        <end position="366"/>
    </location>
</feature>
<dbReference type="InterPro" id="IPR050879">
    <property type="entry name" value="Acyltransferase_3"/>
</dbReference>
<keyword evidence="1" id="KW-0472">Membrane</keyword>
<sequence length="654" mass="77414">MRVDIQCLRGLAIFFVLIYHLFPLVFVNGFLGVDIFFVISGYLMARNLNHLKIHKLADIFQFYYRRFRRILPLYYLFIAISLIFVHLYLGEFWWKANRRYSLGALFLLPNQLFITDAADYFHQYLADGTSINAFIHTWSLGVELQFYLLVPFIFFGLQFLKTTVLRLTAVILITLIGMSLFLMINPQFAFNFMLLRLWQFAAGFTALFWREFKYLKNLKKAEDRKTKTRNTIFEISSDDVATCTVTILFLCLVPAKIDEMWLRPLITFVAAFIIFMESENCQLLKSESLRYLGDISYSVYLVHWPIIAFFMSTTVTSHIYCVVLTFVISIILHHFYEKQYLKLDFKSVFLLIFLLIVFNVSIQYSTRNHQFWKPKFLPKVQKIVDENQALLPFITSYEKTNESCVETAFQELYDNDYEFTYCRYPKAKGRLSVMIIGNSYTINLNEHIRTQFHHNYSEWRYLCIRDSNGFFWEPSAYHSKASLVTMRKQVETHKPDVLFIASRYSRGINQPILDEEKDEIVERMNDNIALYEKYVQKIYILAPHPSYPLNFMNVFLQHVTRKPSELETLHLNKIEIDDFMTNARERFSKIKCNKCKVFDLGKVFVENDKYLSFDRKTMLSFMDNGVHLTGPAVSKCDHIFEEIAREAMEETIIR</sequence>
<gene>
    <name evidence="4" type="ORF">GCK72_016202</name>
</gene>
<dbReference type="GO" id="GO:0016747">
    <property type="term" value="F:acyltransferase activity, transferring groups other than amino-acyl groups"/>
    <property type="evidence" value="ECO:0007669"/>
    <property type="project" value="InterPro"/>
</dbReference>
<feature type="transmembrane region" description="Helical" evidence="1">
    <location>
        <begin position="291"/>
        <end position="311"/>
    </location>
</feature>
<evidence type="ECO:0000313" key="4">
    <source>
        <dbReference type="EMBL" id="KAF1759735.1"/>
    </source>
</evidence>
<evidence type="ECO:0000313" key="5">
    <source>
        <dbReference type="Proteomes" id="UP000483820"/>
    </source>
</evidence>
<dbReference type="Proteomes" id="UP000483820">
    <property type="component" value="Chromosome IV"/>
</dbReference>
<feature type="transmembrane region" description="Helical" evidence="1">
    <location>
        <begin position="261"/>
        <end position="279"/>
    </location>
</feature>
<keyword evidence="1" id="KW-1133">Transmembrane helix</keyword>
<feature type="transmembrane region" description="Helical" evidence="1">
    <location>
        <begin position="164"/>
        <end position="184"/>
    </location>
</feature>
<dbReference type="AlphaFoldDB" id="A0A6A5GYU1"/>
<dbReference type="GO" id="GO:0016020">
    <property type="term" value="C:membrane"/>
    <property type="evidence" value="ECO:0007669"/>
    <property type="project" value="TreeGrafter"/>
</dbReference>
<feature type="transmembrane region" description="Helical" evidence="1">
    <location>
        <begin position="135"/>
        <end position="157"/>
    </location>
</feature>
<dbReference type="KEGG" id="crq:GCK72_016202"/>
<dbReference type="InterPro" id="IPR002656">
    <property type="entry name" value="Acyl_transf_3_dom"/>
</dbReference>
<dbReference type="RefSeq" id="XP_003092001.2">
    <property type="nucleotide sequence ID" value="XM_003091953.2"/>
</dbReference>
<feature type="domain" description="SGNH" evidence="3">
    <location>
        <begin position="417"/>
        <end position="641"/>
    </location>
</feature>
<dbReference type="Pfam" id="PF19040">
    <property type="entry name" value="SGNH"/>
    <property type="match status" value="1"/>
</dbReference>
<evidence type="ECO:0000256" key="1">
    <source>
        <dbReference type="SAM" id="Phobius"/>
    </source>
</evidence>
<protein>
    <recommendedName>
        <fullName evidence="6">Acyltransferase 3 domain-containing protein</fullName>
    </recommendedName>
</protein>
<feature type="transmembrane region" description="Helical" evidence="1">
    <location>
        <begin position="231"/>
        <end position="255"/>
    </location>
</feature>
<keyword evidence="1" id="KW-0812">Transmembrane</keyword>
<proteinExistence type="predicted"/>
<dbReference type="GeneID" id="9804310"/>
<feature type="transmembrane region" description="Helical" evidence="1">
    <location>
        <begin position="190"/>
        <end position="210"/>
    </location>
</feature>
<comment type="caution">
    <text evidence="4">The sequence shown here is derived from an EMBL/GenBank/DDBJ whole genome shotgun (WGS) entry which is preliminary data.</text>
</comment>
<dbReference type="GO" id="GO:0000271">
    <property type="term" value="P:polysaccharide biosynthetic process"/>
    <property type="evidence" value="ECO:0007669"/>
    <property type="project" value="TreeGrafter"/>
</dbReference>
<evidence type="ECO:0008006" key="6">
    <source>
        <dbReference type="Google" id="ProtNLM"/>
    </source>
</evidence>
<evidence type="ECO:0000259" key="3">
    <source>
        <dbReference type="Pfam" id="PF19040"/>
    </source>
</evidence>
<dbReference type="InterPro" id="IPR043968">
    <property type="entry name" value="SGNH"/>
</dbReference>
<feature type="transmembrane region" description="Helical" evidence="1">
    <location>
        <begin position="317"/>
        <end position="336"/>
    </location>
</feature>
<accession>A0A6A5GYU1</accession>
<dbReference type="Pfam" id="PF01757">
    <property type="entry name" value="Acyl_transf_3"/>
    <property type="match status" value="1"/>
</dbReference>
<organism evidence="4 5">
    <name type="scientific">Caenorhabditis remanei</name>
    <name type="common">Caenorhabditis vulgaris</name>
    <dbReference type="NCBI Taxonomy" id="31234"/>
    <lineage>
        <taxon>Eukaryota</taxon>
        <taxon>Metazoa</taxon>
        <taxon>Ecdysozoa</taxon>
        <taxon>Nematoda</taxon>
        <taxon>Chromadorea</taxon>
        <taxon>Rhabditida</taxon>
        <taxon>Rhabditina</taxon>
        <taxon>Rhabditomorpha</taxon>
        <taxon>Rhabditoidea</taxon>
        <taxon>Rhabditidae</taxon>
        <taxon>Peloderinae</taxon>
        <taxon>Caenorhabditis</taxon>
    </lineage>
</organism>
<dbReference type="CTD" id="9804310"/>
<reference evidence="4 5" key="1">
    <citation type="submission" date="2019-12" db="EMBL/GenBank/DDBJ databases">
        <title>Chromosome-level assembly of the Caenorhabditis remanei genome.</title>
        <authorList>
            <person name="Teterina A.A."/>
            <person name="Willis J.H."/>
            <person name="Phillips P.C."/>
        </authorList>
    </citation>
    <scope>NUCLEOTIDE SEQUENCE [LARGE SCALE GENOMIC DNA]</scope>
    <source>
        <strain evidence="4 5">PX506</strain>
        <tissue evidence="4">Whole organism</tissue>
    </source>
</reference>
<evidence type="ECO:0000259" key="2">
    <source>
        <dbReference type="Pfam" id="PF01757"/>
    </source>
</evidence>
<dbReference type="PANTHER" id="PTHR23028:SF3">
    <property type="entry name" value="ACYL_TRANSF_3 DOMAIN-CONTAINING PROTEIN-RELATED"/>
    <property type="match status" value="1"/>
</dbReference>
<feature type="transmembrane region" description="Helical" evidence="1">
    <location>
        <begin position="70"/>
        <end position="89"/>
    </location>
</feature>